<comment type="caution">
    <text evidence="2">The sequence shown here is derived from an EMBL/GenBank/DDBJ whole genome shotgun (WGS) entry which is preliminary data.</text>
</comment>
<evidence type="ECO:0000313" key="3">
    <source>
        <dbReference type="Proteomes" id="UP001169069"/>
    </source>
</evidence>
<dbReference type="EMBL" id="JAQIBD010000003">
    <property type="protein sequence ID" value="MDM5272427.1"/>
    <property type="molecule type" value="Genomic_DNA"/>
</dbReference>
<proteinExistence type="predicted"/>
<accession>A0ABT7R015</accession>
<evidence type="ECO:0000313" key="2">
    <source>
        <dbReference type="EMBL" id="MDM5272427.1"/>
    </source>
</evidence>
<gene>
    <name evidence="2" type="ORF">PGH07_09570</name>
</gene>
<sequence length="98" mass="11939">MFRDESSTAQSFISKFQVLKEKLDEREHTHLDSEYHRELKAYINRLFQQTCQNESFGDKEFVDIREAEMSNLNRLQKMKNSVSYKKDKHKSKHHEDWE</sequence>
<keyword evidence="3" id="KW-1185">Reference proteome</keyword>
<feature type="region of interest" description="Disordered" evidence="1">
    <location>
        <begin position="78"/>
        <end position="98"/>
    </location>
</feature>
<organism evidence="2 3">
    <name type="scientific">Sulfurovum zhangzhouensis</name>
    <dbReference type="NCBI Taxonomy" id="3019067"/>
    <lineage>
        <taxon>Bacteria</taxon>
        <taxon>Pseudomonadati</taxon>
        <taxon>Campylobacterota</taxon>
        <taxon>Epsilonproteobacteria</taxon>
        <taxon>Campylobacterales</taxon>
        <taxon>Sulfurovaceae</taxon>
        <taxon>Sulfurovum</taxon>
    </lineage>
</organism>
<dbReference type="RefSeq" id="WP_289414231.1">
    <property type="nucleotide sequence ID" value="NZ_JAQIBD010000003.1"/>
</dbReference>
<evidence type="ECO:0000256" key="1">
    <source>
        <dbReference type="SAM" id="MobiDB-lite"/>
    </source>
</evidence>
<reference evidence="2" key="1">
    <citation type="submission" date="2023-01" db="EMBL/GenBank/DDBJ databases">
        <title>Sulfurovum sp. zt1-1 genome assembly.</title>
        <authorList>
            <person name="Wang J."/>
        </authorList>
    </citation>
    <scope>NUCLEOTIDE SEQUENCE</scope>
    <source>
        <strain evidence="2">Zt1-1</strain>
    </source>
</reference>
<dbReference type="Proteomes" id="UP001169069">
    <property type="component" value="Unassembled WGS sequence"/>
</dbReference>
<protein>
    <submittedName>
        <fullName evidence="2">Uncharacterized protein</fullName>
    </submittedName>
</protein>
<name>A0ABT7R015_9BACT</name>